<organism evidence="3 4">
    <name type="scientific">Nocardia jiangsuensis</name>
    <dbReference type="NCBI Taxonomy" id="1691563"/>
    <lineage>
        <taxon>Bacteria</taxon>
        <taxon>Bacillati</taxon>
        <taxon>Actinomycetota</taxon>
        <taxon>Actinomycetes</taxon>
        <taxon>Mycobacteriales</taxon>
        <taxon>Nocardiaceae</taxon>
        <taxon>Nocardia</taxon>
    </lineage>
</organism>
<sequence length="193" mass="21315">MNAHRGTAPEAPPEESTGAGWWLKSVLTWVLLFVLGALLVVTIVLPLVVGGHRYTILTGSMVPTYPPGTLVVVRPEDPIDLAVGTPITYQLRSGQPEVVTHRIVQVRRNADGRIGFITRGDANPVDDEQIVNPEQIRGAVWYSIPYLGYVNNWFSGPKRTYTIAALIVLLGGYALFALATDTRDRVRARREER</sequence>
<reference evidence="4" key="1">
    <citation type="journal article" date="2019" name="Int. J. Syst. Evol. Microbiol.">
        <title>The Global Catalogue of Microorganisms (GCM) 10K type strain sequencing project: providing services to taxonomists for standard genome sequencing and annotation.</title>
        <authorList>
            <consortium name="The Broad Institute Genomics Platform"/>
            <consortium name="The Broad Institute Genome Sequencing Center for Infectious Disease"/>
            <person name="Wu L."/>
            <person name="Ma J."/>
        </authorList>
    </citation>
    <scope>NUCLEOTIDE SEQUENCE [LARGE SCALE GENOMIC DNA]</scope>
    <source>
        <strain evidence="4">CGMCC 4.7330</strain>
    </source>
</reference>
<keyword evidence="2" id="KW-0472">Membrane</keyword>
<dbReference type="CDD" id="cd06530">
    <property type="entry name" value="S26_SPase_I"/>
    <property type="match status" value="1"/>
</dbReference>
<dbReference type="GO" id="GO:0009003">
    <property type="term" value="F:signal peptidase activity"/>
    <property type="evidence" value="ECO:0007669"/>
    <property type="project" value="UniProtKB-EC"/>
</dbReference>
<feature type="transmembrane region" description="Helical" evidence="2">
    <location>
        <begin position="161"/>
        <end position="180"/>
    </location>
</feature>
<proteinExistence type="predicted"/>
<keyword evidence="3" id="KW-0378">Hydrolase</keyword>
<gene>
    <name evidence="3" type="ORF">ACFO0B_26330</name>
</gene>
<evidence type="ECO:0000313" key="4">
    <source>
        <dbReference type="Proteomes" id="UP001595696"/>
    </source>
</evidence>
<evidence type="ECO:0000256" key="1">
    <source>
        <dbReference type="NCBIfam" id="TIGR02228"/>
    </source>
</evidence>
<dbReference type="PANTHER" id="PTHR10806">
    <property type="entry name" value="SIGNAL PEPTIDASE COMPLEX CATALYTIC SUBUNIT SEC11"/>
    <property type="match status" value="1"/>
</dbReference>
<keyword evidence="2" id="KW-1133">Transmembrane helix</keyword>
<dbReference type="InterPro" id="IPR019533">
    <property type="entry name" value="Peptidase_S26"/>
</dbReference>
<evidence type="ECO:0000256" key="2">
    <source>
        <dbReference type="SAM" id="Phobius"/>
    </source>
</evidence>
<protein>
    <recommendedName>
        <fullName evidence="1">Signal peptidase I</fullName>
        <ecNumber evidence="1">3.4.21.89</ecNumber>
    </recommendedName>
</protein>
<dbReference type="EMBL" id="JBHSAX010000022">
    <property type="protein sequence ID" value="MFC3965523.1"/>
    <property type="molecule type" value="Genomic_DNA"/>
</dbReference>
<accession>A0ABV8E046</accession>
<evidence type="ECO:0000313" key="3">
    <source>
        <dbReference type="EMBL" id="MFC3965523.1"/>
    </source>
</evidence>
<keyword evidence="2" id="KW-0812">Transmembrane</keyword>
<feature type="transmembrane region" description="Helical" evidence="2">
    <location>
        <begin position="26"/>
        <end position="49"/>
    </location>
</feature>
<dbReference type="InterPro" id="IPR001733">
    <property type="entry name" value="Peptidase_S26B"/>
</dbReference>
<dbReference type="RefSeq" id="WP_378615430.1">
    <property type="nucleotide sequence ID" value="NZ_JBHSAX010000022.1"/>
</dbReference>
<dbReference type="NCBIfam" id="TIGR02228">
    <property type="entry name" value="sigpep_I_arch"/>
    <property type="match status" value="1"/>
</dbReference>
<comment type="caution">
    <text evidence="3">The sequence shown here is derived from an EMBL/GenBank/DDBJ whole genome shotgun (WGS) entry which is preliminary data.</text>
</comment>
<dbReference type="EC" id="3.4.21.89" evidence="1"/>
<dbReference type="Proteomes" id="UP001595696">
    <property type="component" value="Unassembled WGS sequence"/>
</dbReference>
<keyword evidence="4" id="KW-1185">Reference proteome</keyword>
<name>A0ABV8E046_9NOCA</name>
<dbReference type="PANTHER" id="PTHR10806:SF6">
    <property type="entry name" value="SIGNAL PEPTIDASE COMPLEX CATALYTIC SUBUNIT SEC11"/>
    <property type="match status" value="1"/>
</dbReference>